<dbReference type="PANTHER" id="PTHR23001:SF7">
    <property type="entry name" value="EUKARYOTIC TRANSLATION INITIATION FACTOR 5"/>
    <property type="match status" value="1"/>
</dbReference>
<dbReference type="GO" id="GO:0001732">
    <property type="term" value="P:formation of cytoplasmic translation initiation complex"/>
    <property type="evidence" value="ECO:0007669"/>
    <property type="project" value="TreeGrafter"/>
</dbReference>
<dbReference type="SUPFAM" id="SSF100966">
    <property type="entry name" value="Translation initiation factor 2 beta, aIF2beta, N-terminal domain"/>
    <property type="match status" value="1"/>
</dbReference>
<dbReference type="InterPro" id="IPR016024">
    <property type="entry name" value="ARM-type_fold"/>
</dbReference>
<dbReference type="InterPro" id="IPR045196">
    <property type="entry name" value="IF2/IF5"/>
</dbReference>
<evidence type="ECO:0000256" key="6">
    <source>
        <dbReference type="ARBA" id="ARBA00023134"/>
    </source>
</evidence>
<evidence type="ECO:0000256" key="5">
    <source>
        <dbReference type="ARBA" id="ARBA00022917"/>
    </source>
</evidence>
<dbReference type="GO" id="GO:0071074">
    <property type="term" value="F:eukaryotic initiation factor eIF2 binding"/>
    <property type="evidence" value="ECO:0007669"/>
    <property type="project" value="TreeGrafter"/>
</dbReference>
<dbReference type="GO" id="GO:0003743">
    <property type="term" value="F:translation initiation factor activity"/>
    <property type="evidence" value="ECO:0007669"/>
    <property type="project" value="UniProtKB-KW"/>
</dbReference>
<dbReference type="FunFam" id="3.30.30.170:FF:000002">
    <property type="entry name" value="Eukaryotic translation initiation factor 5"/>
    <property type="match status" value="1"/>
</dbReference>
<evidence type="ECO:0000256" key="4">
    <source>
        <dbReference type="ARBA" id="ARBA00022741"/>
    </source>
</evidence>
<dbReference type="FunFam" id="2.20.25.350:FF:000001">
    <property type="entry name" value="Eukaryotic translation initiation factor 5"/>
    <property type="match status" value="1"/>
</dbReference>
<dbReference type="Proteomes" id="UP000014760">
    <property type="component" value="Unassembled WGS sequence"/>
</dbReference>
<dbReference type="HOGENOM" id="CLU_026663_1_0_1"/>
<evidence type="ECO:0000256" key="2">
    <source>
        <dbReference type="ARBA" id="ARBA00018059"/>
    </source>
</evidence>
<dbReference type="GO" id="GO:0005092">
    <property type="term" value="F:GDP-dissociation inhibitor activity"/>
    <property type="evidence" value="ECO:0007669"/>
    <property type="project" value="TreeGrafter"/>
</dbReference>
<dbReference type="SMART" id="SM00515">
    <property type="entry name" value="eIF5C"/>
    <property type="match status" value="1"/>
</dbReference>
<evidence type="ECO:0000313" key="9">
    <source>
        <dbReference type="EMBL" id="ELT94836.1"/>
    </source>
</evidence>
<dbReference type="Gene3D" id="3.30.30.170">
    <property type="match status" value="1"/>
</dbReference>
<reference evidence="11" key="1">
    <citation type="submission" date="2012-12" db="EMBL/GenBank/DDBJ databases">
        <authorList>
            <person name="Hellsten U."/>
            <person name="Grimwood J."/>
            <person name="Chapman J.A."/>
            <person name="Shapiro H."/>
            <person name="Aerts A."/>
            <person name="Otillar R.P."/>
            <person name="Terry A.Y."/>
            <person name="Boore J.L."/>
            <person name="Simakov O."/>
            <person name="Marletaz F."/>
            <person name="Cho S.-J."/>
            <person name="Edsinger-Gonzales E."/>
            <person name="Havlak P."/>
            <person name="Kuo D.-H."/>
            <person name="Larsson T."/>
            <person name="Lv J."/>
            <person name="Arendt D."/>
            <person name="Savage R."/>
            <person name="Osoegawa K."/>
            <person name="de Jong P."/>
            <person name="Lindberg D.R."/>
            <person name="Seaver E.C."/>
            <person name="Weisblat D.A."/>
            <person name="Putnam N.H."/>
            <person name="Grigoriev I.V."/>
            <person name="Rokhsar D.S."/>
        </authorList>
    </citation>
    <scope>NUCLEOTIDE SEQUENCE</scope>
    <source>
        <strain evidence="11">I ESC-2004</strain>
    </source>
</reference>
<dbReference type="OrthoDB" id="10250831at2759"/>
<evidence type="ECO:0000259" key="8">
    <source>
        <dbReference type="PROSITE" id="PS51363"/>
    </source>
</evidence>
<organism evidence="9">
    <name type="scientific">Capitella teleta</name>
    <name type="common">Polychaete worm</name>
    <dbReference type="NCBI Taxonomy" id="283909"/>
    <lineage>
        <taxon>Eukaryota</taxon>
        <taxon>Metazoa</taxon>
        <taxon>Spiralia</taxon>
        <taxon>Lophotrochozoa</taxon>
        <taxon>Annelida</taxon>
        <taxon>Polychaeta</taxon>
        <taxon>Sedentaria</taxon>
        <taxon>Scolecida</taxon>
        <taxon>Capitellidae</taxon>
        <taxon>Capitella</taxon>
    </lineage>
</organism>
<dbReference type="Gene3D" id="1.25.40.180">
    <property type="match status" value="1"/>
</dbReference>
<evidence type="ECO:0000256" key="3">
    <source>
        <dbReference type="ARBA" id="ARBA00022540"/>
    </source>
</evidence>
<dbReference type="Pfam" id="PF02020">
    <property type="entry name" value="W2"/>
    <property type="match status" value="1"/>
</dbReference>
<dbReference type="InterPro" id="IPR016190">
    <property type="entry name" value="Transl_init_fac_IF2/IF5_Zn-bd"/>
</dbReference>
<comment type="similarity">
    <text evidence="1">Belongs to the eIF-2-beta/eIF-5 family.</text>
</comment>
<proteinExistence type="inferred from homology"/>
<feature type="compositionally biased region" description="Acidic residues" evidence="7">
    <location>
        <begin position="387"/>
        <end position="402"/>
    </location>
</feature>
<feature type="compositionally biased region" description="Polar residues" evidence="7">
    <location>
        <begin position="420"/>
        <end position="431"/>
    </location>
</feature>
<dbReference type="SMART" id="SM00653">
    <property type="entry name" value="eIF2B_5"/>
    <property type="match status" value="1"/>
</dbReference>
<evidence type="ECO:0000256" key="7">
    <source>
        <dbReference type="SAM" id="MobiDB-lite"/>
    </source>
</evidence>
<dbReference type="GO" id="GO:0005829">
    <property type="term" value="C:cytosol"/>
    <property type="evidence" value="ECO:0007669"/>
    <property type="project" value="TreeGrafter"/>
</dbReference>
<evidence type="ECO:0000313" key="10">
    <source>
        <dbReference type="EnsemblMetazoa" id="CapteP21718"/>
    </source>
</evidence>
<keyword evidence="3" id="KW-0396">Initiation factor</keyword>
<dbReference type="PANTHER" id="PTHR23001">
    <property type="entry name" value="EUKARYOTIC TRANSLATION INITIATION FACTOR"/>
    <property type="match status" value="1"/>
</dbReference>
<evidence type="ECO:0000256" key="1">
    <source>
        <dbReference type="ARBA" id="ARBA00010397"/>
    </source>
</evidence>
<feature type="region of interest" description="Disordered" evidence="7">
    <location>
        <begin position="387"/>
        <end position="443"/>
    </location>
</feature>
<protein>
    <recommendedName>
        <fullName evidence="2">Eukaryotic translation initiation factor 5</fullName>
    </recommendedName>
</protein>
<dbReference type="Pfam" id="PF01873">
    <property type="entry name" value="eIF-5_eIF-2B"/>
    <property type="match status" value="1"/>
</dbReference>
<dbReference type="InterPro" id="IPR003307">
    <property type="entry name" value="W2_domain"/>
</dbReference>
<dbReference type="SUPFAM" id="SSF75689">
    <property type="entry name" value="Zinc-binding domain of translation initiation factor 2 beta"/>
    <property type="match status" value="1"/>
</dbReference>
<dbReference type="STRING" id="283909.R7TTR5"/>
<dbReference type="Gene3D" id="2.20.25.350">
    <property type="match status" value="1"/>
</dbReference>
<dbReference type="OMA" id="YRYKMEK"/>
<reference evidence="9 11" key="2">
    <citation type="journal article" date="2013" name="Nature">
        <title>Insights into bilaterian evolution from three spiralian genomes.</title>
        <authorList>
            <person name="Simakov O."/>
            <person name="Marletaz F."/>
            <person name="Cho S.J."/>
            <person name="Edsinger-Gonzales E."/>
            <person name="Havlak P."/>
            <person name="Hellsten U."/>
            <person name="Kuo D.H."/>
            <person name="Larsson T."/>
            <person name="Lv J."/>
            <person name="Arendt D."/>
            <person name="Savage R."/>
            <person name="Osoegawa K."/>
            <person name="de Jong P."/>
            <person name="Grimwood J."/>
            <person name="Chapman J.A."/>
            <person name="Shapiro H."/>
            <person name="Aerts A."/>
            <person name="Otillar R.P."/>
            <person name="Terry A.Y."/>
            <person name="Boore J.L."/>
            <person name="Grigoriev I.V."/>
            <person name="Lindberg D.R."/>
            <person name="Seaver E.C."/>
            <person name="Weisblat D.A."/>
            <person name="Putnam N.H."/>
            <person name="Rokhsar D.S."/>
        </authorList>
    </citation>
    <scope>NUCLEOTIDE SEQUENCE</scope>
    <source>
        <strain evidence="9 11">I ESC-2004</strain>
    </source>
</reference>
<feature type="domain" description="W2" evidence="8">
    <location>
        <begin position="232"/>
        <end position="394"/>
    </location>
</feature>
<dbReference type="EMBL" id="KB309293">
    <property type="protein sequence ID" value="ELT94836.1"/>
    <property type="molecule type" value="Genomic_DNA"/>
</dbReference>
<feature type="compositionally biased region" description="Polar residues" evidence="7">
    <location>
        <begin position="147"/>
        <end position="158"/>
    </location>
</feature>
<dbReference type="SUPFAM" id="SSF48371">
    <property type="entry name" value="ARM repeat"/>
    <property type="match status" value="1"/>
</dbReference>
<evidence type="ECO:0000313" key="11">
    <source>
        <dbReference type="Proteomes" id="UP000014760"/>
    </source>
</evidence>
<dbReference type="CDD" id="cd11561">
    <property type="entry name" value="W2_eIF5"/>
    <property type="match status" value="1"/>
</dbReference>
<feature type="region of interest" description="Disordered" evidence="7">
    <location>
        <begin position="147"/>
        <end position="199"/>
    </location>
</feature>
<keyword evidence="4" id="KW-0547">Nucleotide-binding</keyword>
<gene>
    <name evidence="9" type="ORF">CAPTEDRAFT_21718</name>
</gene>
<keyword evidence="5" id="KW-0648">Protein biosynthesis</keyword>
<dbReference type="EnsemblMetazoa" id="CapteT21718">
    <property type="protein sequence ID" value="CapteP21718"/>
    <property type="gene ID" value="CapteG21718"/>
</dbReference>
<feature type="compositionally biased region" description="Acidic residues" evidence="7">
    <location>
        <begin position="432"/>
        <end position="443"/>
    </location>
</feature>
<dbReference type="InterPro" id="IPR016189">
    <property type="entry name" value="Transl_init_fac_IF2/IF5_N"/>
</dbReference>
<dbReference type="EMBL" id="AMQN01012099">
    <property type="status" value="NOT_ANNOTATED_CDS"/>
    <property type="molecule type" value="Genomic_DNA"/>
</dbReference>
<dbReference type="GO" id="GO:0005525">
    <property type="term" value="F:GTP binding"/>
    <property type="evidence" value="ECO:0007669"/>
    <property type="project" value="UniProtKB-KW"/>
</dbReference>
<dbReference type="AlphaFoldDB" id="R7TTR5"/>
<accession>R7TTR5</accession>
<dbReference type="PROSITE" id="PS51363">
    <property type="entry name" value="W2"/>
    <property type="match status" value="1"/>
</dbReference>
<dbReference type="FunCoup" id="R7TTR5">
    <property type="interactions" value="2116"/>
</dbReference>
<reference evidence="10" key="3">
    <citation type="submission" date="2015-06" db="UniProtKB">
        <authorList>
            <consortium name="EnsemblMetazoa"/>
        </authorList>
    </citation>
    <scope>IDENTIFICATION</scope>
</reference>
<name>R7TTR5_CAPTE</name>
<keyword evidence="11" id="KW-1185">Reference proteome</keyword>
<sequence length="443" mass="49681">MANININRDVTDQFYRYKMPRLLAKVEGKGNGIKTVIVNMLEIAKALHRPPTYPTKFFGCELGAQTQFDVKNDRFIVNGSHDSAKLQDLLHNFIKRYVLCEECDNPETNLVVKKNMILARCIACGHQMDIDMRHKLTTFILKNPPNNEDPCTTIGTTPSKKDKKTKKAKGVNGDASPEPASEFSKAPLPNQHHDLEDDDVDWGEDVSDAAVAERMEALTGAAKSMTVTDDLEKSPQERINIFYEYLKAKKSADQLTGSDNEKAIIGEAERLDIKEKAPLVMVEVLLDSNILAQLKTYRNLFCRFTSEDAKGQKYMMGGLEQLIGVVHTASLMPKTPHVLKLCYELDIIDEEVIIDWDSKISKKYVSKEVSKEIHEKASPFIKWLKEAEEESSEEEEEEEDGVEVAFSTSGKVGTEVIKPSVSNGNGQTANGQDDEDDFDIDEI</sequence>
<keyword evidence="6" id="KW-0342">GTP-binding</keyword>
<dbReference type="InterPro" id="IPR002735">
    <property type="entry name" value="Transl_init_fac_IF2/IF5_dom"/>
</dbReference>